<evidence type="ECO:0000313" key="3">
    <source>
        <dbReference type="Proteomes" id="UP000700334"/>
    </source>
</evidence>
<protein>
    <submittedName>
        <fullName evidence="2">Dihydropyrimidinase-related protein 1</fullName>
    </submittedName>
</protein>
<comment type="similarity">
    <text evidence="1">Belongs to the metallo-dependent hydrolases superfamily. Hydantoinase/dihydropyrimidinase family.</text>
</comment>
<proteinExistence type="inferred from homology"/>
<dbReference type="Proteomes" id="UP000700334">
    <property type="component" value="Unassembled WGS sequence"/>
</dbReference>
<gene>
    <name evidence="2" type="ORF">J0S82_018336</name>
</gene>
<dbReference type="FunFam" id="3.20.20.140:FF:000174">
    <property type="entry name" value="Dihydropyrimidinase-related protein 2"/>
    <property type="match status" value="1"/>
</dbReference>
<accession>A0A8J5ZIL0</accession>
<dbReference type="EMBL" id="JAGFMF010012216">
    <property type="protein sequence ID" value="KAG8505829.1"/>
    <property type="molecule type" value="Genomic_DNA"/>
</dbReference>
<dbReference type="InterPro" id="IPR050378">
    <property type="entry name" value="Metallo-dep_Hydrolases_sf"/>
</dbReference>
<dbReference type="GO" id="GO:0016812">
    <property type="term" value="F:hydrolase activity, acting on carbon-nitrogen (but not peptide) bonds, in cyclic amides"/>
    <property type="evidence" value="ECO:0007669"/>
    <property type="project" value="TreeGrafter"/>
</dbReference>
<organism evidence="2 3">
    <name type="scientific">Galemys pyrenaicus</name>
    <name type="common">Iberian desman</name>
    <name type="synonym">Pyrenean desman</name>
    <dbReference type="NCBI Taxonomy" id="202257"/>
    <lineage>
        <taxon>Eukaryota</taxon>
        <taxon>Metazoa</taxon>
        <taxon>Chordata</taxon>
        <taxon>Craniata</taxon>
        <taxon>Vertebrata</taxon>
        <taxon>Euteleostomi</taxon>
        <taxon>Mammalia</taxon>
        <taxon>Eutheria</taxon>
        <taxon>Laurasiatheria</taxon>
        <taxon>Eulipotyphla</taxon>
        <taxon>Talpidae</taxon>
        <taxon>Galemys</taxon>
    </lineage>
</organism>
<dbReference type="OrthoDB" id="10258955at2759"/>
<evidence type="ECO:0000313" key="2">
    <source>
        <dbReference type="EMBL" id="KAG8505829.1"/>
    </source>
</evidence>
<keyword evidence="3" id="KW-1185">Reference proteome</keyword>
<dbReference type="Gene3D" id="3.20.20.140">
    <property type="entry name" value="Metal-dependent hydrolases"/>
    <property type="match status" value="1"/>
</dbReference>
<dbReference type="AlphaFoldDB" id="A0A8J5ZIL0"/>
<dbReference type="PANTHER" id="PTHR11647:SF54">
    <property type="entry name" value="DIHYDROPYRIMIDINASE-RELATED PROTEIN 1"/>
    <property type="match status" value="1"/>
</dbReference>
<reference evidence="2" key="1">
    <citation type="journal article" date="2021" name="Evol. Appl.">
        <title>The genome of the Pyrenean desman and the effects of bottlenecks and inbreeding on the genomic landscape of an endangered species.</title>
        <authorList>
            <person name="Escoda L."/>
            <person name="Castresana J."/>
        </authorList>
    </citation>
    <scope>NUCLEOTIDE SEQUENCE</scope>
    <source>
        <strain evidence="2">IBE-C5619</strain>
    </source>
</reference>
<dbReference type="SUPFAM" id="SSF51556">
    <property type="entry name" value="Metallo-dependent hydrolases"/>
    <property type="match status" value="1"/>
</dbReference>
<comment type="caution">
    <text evidence="2">The sequence shown here is derived from an EMBL/GenBank/DDBJ whole genome shotgun (WGS) entry which is preliminary data.</text>
</comment>
<name>A0A8J5ZIL0_GALPY</name>
<evidence type="ECO:0000256" key="1">
    <source>
        <dbReference type="ARBA" id="ARBA00008829"/>
    </source>
</evidence>
<dbReference type="PANTHER" id="PTHR11647">
    <property type="entry name" value="HYDRANTOINASE/DIHYDROPYRIMIDINASE FAMILY MEMBER"/>
    <property type="match status" value="1"/>
</dbReference>
<dbReference type="InterPro" id="IPR032466">
    <property type="entry name" value="Metal_Hydrolase"/>
</dbReference>
<sequence length="64" mass="7201">MTCFPVPVDHVVPEPGSSLLTSFEKWHEAADTKSCCDYSLHVDITSWHDGVREELEVLVQDKGE</sequence>
<dbReference type="GO" id="GO:0005829">
    <property type="term" value="C:cytosol"/>
    <property type="evidence" value="ECO:0007669"/>
    <property type="project" value="TreeGrafter"/>
</dbReference>